<dbReference type="SUPFAM" id="SSF52540">
    <property type="entry name" value="P-loop containing nucleoside triphosphate hydrolases"/>
    <property type="match status" value="1"/>
</dbReference>
<evidence type="ECO:0000256" key="15">
    <source>
        <dbReference type="PROSITE-ProRule" id="PRU00560"/>
    </source>
</evidence>
<evidence type="ECO:0000256" key="16">
    <source>
        <dbReference type="SAM" id="MobiDB-lite"/>
    </source>
</evidence>
<evidence type="ECO:0000256" key="3">
    <source>
        <dbReference type="ARBA" id="ARBA00022763"/>
    </source>
</evidence>
<dbReference type="EC" id="5.6.2.4" evidence="12"/>
<dbReference type="InterPro" id="IPR011335">
    <property type="entry name" value="Restrct_endonuc-II-like"/>
</dbReference>
<evidence type="ECO:0000256" key="5">
    <source>
        <dbReference type="ARBA" id="ARBA00022806"/>
    </source>
</evidence>
<comment type="caution">
    <text evidence="19">The sequence shown here is derived from an EMBL/GenBank/DDBJ whole genome shotgun (WGS) entry which is preliminary data.</text>
</comment>
<keyword evidence="6" id="KW-0269">Exonuclease</keyword>
<dbReference type="Pfam" id="PF00580">
    <property type="entry name" value="UvrD-helicase"/>
    <property type="match status" value="1"/>
</dbReference>
<dbReference type="InterPro" id="IPR038726">
    <property type="entry name" value="PDDEXK_AddAB-type"/>
</dbReference>
<keyword evidence="1" id="KW-0540">Nuclease</keyword>
<keyword evidence="7 15" id="KW-0067">ATP-binding</keyword>
<comment type="catalytic activity">
    <reaction evidence="14">
        <text>ATP + H2O = ADP + phosphate + H(+)</text>
        <dbReference type="Rhea" id="RHEA:13065"/>
        <dbReference type="ChEBI" id="CHEBI:15377"/>
        <dbReference type="ChEBI" id="CHEBI:15378"/>
        <dbReference type="ChEBI" id="CHEBI:30616"/>
        <dbReference type="ChEBI" id="CHEBI:43474"/>
        <dbReference type="ChEBI" id="CHEBI:456216"/>
        <dbReference type="EC" id="5.6.2.4"/>
    </reaction>
</comment>
<evidence type="ECO:0000256" key="14">
    <source>
        <dbReference type="ARBA" id="ARBA00048988"/>
    </source>
</evidence>
<evidence type="ECO:0000256" key="13">
    <source>
        <dbReference type="ARBA" id="ARBA00034923"/>
    </source>
</evidence>
<dbReference type="OrthoDB" id="9810135at2"/>
<dbReference type="InterPro" id="IPR011604">
    <property type="entry name" value="PDDEXK-like_dom_sf"/>
</dbReference>
<evidence type="ECO:0000256" key="11">
    <source>
        <dbReference type="ARBA" id="ARBA00034617"/>
    </source>
</evidence>
<name>A0A921TFB9_9RHOB</name>
<evidence type="ECO:0000256" key="2">
    <source>
        <dbReference type="ARBA" id="ARBA00022741"/>
    </source>
</evidence>
<dbReference type="InterPro" id="IPR027417">
    <property type="entry name" value="P-loop_NTPase"/>
</dbReference>
<protein>
    <recommendedName>
        <fullName evidence="12">DNA 3'-5' helicase</fullName>
        <ecNumber evidence="12">5.6.2.4</ecNumber>
    </recommendedName>
    <alternativeName>
        <fullName evidence="13">DNA 3'-5' helicase II</fullName>
    </alternativeName>
</protein>
<feature type="binding site" evidence="15">
    <location>
        <begin position="22"/>
        <end position="29"/>
    </location>
    <ligand>
        <name>ATP</name>
        <dbReference type="ChEBI" id="CHEBI:30616"/>
    </ligand>
</feature>
<sequence>MNEATLNQIRAADPRASTWLSANAGSGKTRVLTDRVARLLLDGASPQNILCLTYTKAAASEMQNRLFQRLGAWAMLPEAELRAALRALGAGGDIDAERLASARRLFARAIETPGGLKIQTIHSFCASLLRSFPLESGVTPQFTEMDERTAERLLRDCIEELAADDDAPGVVDAVARHLSDDAAVGFAAAVIRNRDAFRTPFDEDRLRGALGLAPGTSAETALANVFLGSEADLLRGLAAALAEGTAAEQRTAPRIAALADGFAPELWMIAELETFMLLGAGAKEPFSSKAGSYPAKKTRTAMGESITQLDALMDRLAEGRDTRMRLQALERSLALHRFAAGLLPLYAAKKQVRGWLDFDDLILKARDLLTNPDVAQWVLYRLDGGIDHILVDEAQDTSPVQWQVIAALAQEVTAGEGTHAAGERTIFVVGDRKQSIYSFQGADPDSFETMAADFGERLDATGGLARRELLHSFRSSAAVLGAVDAVFDAESQSGLGRDVRHLAFHEALPGRVDLWPLIESEEEEDPPDWHNPVDHVSPEAASVILADMIAGEIRRLIDQGETIPHPGGTRRPLHEGDFLILLPKRSRLFYEIIRACKRRDLAIAGPDRLGLTDQLPVKDLRALLSVLVTPEDDLSLAAVLRSPLFGWSEAELYDLAAGRGRRYLIQALRKREDCPRTRAVLSDLAEHADFLRPYELLERILQRHDGRARLLGRLGADAEDAIDELLNQAQLYERADIPSLTGFLAWLDSGDVVVKRQADAAGSRIRVMSVHGAKGLEAPVVILPETMSRTAPDRTVIDRLGDGTPIWRMSKDVAPEIMRSAQALKEQKNRAEDDRLLYVAMTRAESWLIVCGHGTRPKETSKAQKSWYLKIEEGLAALGATSTATPAGPGLRSLHGDWEAGTRAPRPAPPAPGAHLPDWFDTPAPPPPPVQAPLSPSGLGGAKTLAGEPGIEGEAALRRGTAIHRLLEHMPGWPVADRADRAAALLHDDAEPLSPEEIRSALEEAAGVLDAPGLSHLLTGDGLSEVEVTARLEALGGLRVYGAIDRLVFDDDEILAVDFKSNTRVPGTPTEVPEGLLRQMGAYCAALEQIYPGRTVRTALLWTRGPSLMELPREQVMAALRRAAPT</sequence>
<dbReference type="GO" id="GO:0005829">
    <property type="term" value="C:cytosol"/>
    <property type="evidence" value="ECO:0007669"/>
    <property type="project" value="TreeGrafter"/>
</dbReference>
<keyword evidence="5 15" id="KW-0347">Helicase</keyword>
<dbReference type="GO" id="GO:0004527">
    <property type="term" value="F:exonuclease activity"/>
    <property type="evidence" value="ECO:0007669"/>
    <property type="project" value="UniProtKB-KW"/>
</dbReference>
<proteinExistence type="predicted"/>
<dbReference type="NCBIfam" id="TIGR02784">
    <property type="entry name" value="addA_alphas"/>
    <property type="match status" value="1"/>
</dbReference>
<evidence type="ECO:0000256" key="10">
    <source>
        <dbReference type="ARBA" id="ARBA00023235"/>
    </source>
</evidence>
<evidence type="ECO:0000256" key="4">
    <source>
        <dbReference type="ARBA" id="ARBA00022801"/>
    </source>
</evidence>
<gene>
    <name evidence="19" type="primary">uvrD</name>
    <name evidence="19" type="ORF">PMES_01035</name>
</gene>
<accession>A0A921TFB9</accession>
<dbReference type="GO" id="GO:0033202">
    <property type="term" value="C:DNA helicase complex"/>
    <property type="evidence" value="ECO:0007669"/>
    <property type="project" value="TreeGrafter"/>
</dbReference>
<evidence type="ECO:0000256" key="12">
    <source>
        <dbReference type="ARBA" id="ARBA00034808"/>
    </source>
</evidence>
<keyword evidence="3" id="KW-0227">DNA damage</keyword>
<evidence type="ECO:0000259" key="18">
    <source>
        <dbReference type="PROSITE" id="PS51217"/>
    </source>
</evidence>
<evidence type="ECO:0000256" key="7">
    <source>
        <dbReference type="ARBA" id="ARBA00022840"/>
    </source>
</evidence>
<dbReference type="GO" id="GO:0005524">
    <property type="term" value="F:ATP binding"/>
    <property type="evidence" value="ECO:0007669"/>
    <property type="project" value="UniProtKB-UniRule"/>
</dbReference>
<keyword evidence="4 15" id="KW-0378">Hydrolase</keyword>
<organism evidence="19 20">
    <name type="scientific">Profundibacterium mesophilum KAUST100406-0324</name>
    <dbReference type="NCBI Taxonomy" id="1037889"/>
    <lineage>
        <taxon>Bacteria</taxon>
        <taxon>Pseudomonadati</taxon>
        <taxon>Pseudomonadota</taxon>
        <taxon>Alphaproteobacteria</taxon>
        <taxon>Rhodobacterales</taxon>
        <taxon>Roseobacteraceae</taxon>
        <taxon>Profundibacterium</taxon>
    </lineage>
</organism>
<dbReference type="InterPro" id="IPR014017">
    <property type="entry name" value="DNA_helicase_UvrD-like_C"/>
</dbReference>
<dbReference type="InterPro" id="IPR014151">
    <property type="entry name" value="DNA_helicase_AddA"/>
</dbReference>
<comment type="catalytic activity">
    <reaction evidence="11">
        <text>Couples ATP hydrolysis with the unwinding of duplex DNA by translocating in the 3'-5' direction.</text>
        <dbReference type="EC" id="5.6.2.4"/>
    </reaction>
</comment>
<dbReference type="Gene3D" id="1.10.486.10">
    <property type="entry name" value="PCRA, domain 4"/>
    <property type="match status" value="1"/>
</dbReference>
<dbReference type="GO" id="GO:0043138">
    <property type="term" value="F:3'-5' DNA helicase activity"/>
    <property type="evidence" value="ECO:0007669"/>
    <property type="project" value="UniProtKB-EC"/>
</dbReference>
<dbReference type="Gene3D" id="3.40.50.300">
    <property type="entry name" value="P-loop containing nucleotide triphosphate hydrolases"/>
    <property type="match status" value="4"/>
</dbReference>
<keyword evidence="9" id="KW-0234">DNA repair</keyword>
<dbReference type="AlphaFoldDB" id="A0A921TFB9"/>
<feature type="region of interest" description="Disordered" evidence="16">
    <location>
        <begin position="881"/>
        <end position="946"/>
    </location>
</feature>
<dbReference type="PROSITE" id="PS51198">
    <property type="entry name" value="UVRD_HELICASE_ATP_BIND"/>
    <property type="match status" value="1"/>
</dbReference>
<dbReference type="PANTHER" id="PTHR11070:SF2">
    <property type="entry name" value="ATP-DEPENDENT DNA HELICASE SRS2"/>
    <property type="match status" value="1"/>
</dbReference>
<dbReference type="SUPFAM" id="SSF52980">
    <property type="entry name" value="Restriction endonuclease-like"/>
    <property type="match status" value="1"/>
</dbReference>
<dbReference type="RefSeq" id="WP_159964452.1">
    <property type="nucleotide sequence ID" value="NZ_APKE01000014.1"/>
</dbReference>
<keyword evidence="10" id="KW-0413">Isomerase</keyword>
<dbReference type="GO" id="GO:0000725">
    <property type="term" value="P:recombinational repair"/>
    <property type="evidence" value="ECO:0007669"/>
    <property type="project" value="TreeGrafter"/>
</dbReference>
<evidence type="ECO:0000256" key="6">
    <source>
        <dbReference type="ARBA" id="ARBA00022839"/>
    </source>
</evidence>
<keyword evidence="2 15" id="KW-0547">Nucleotide-binding</keyword>
<evidence type="ECO:0000313" key="20">
    <source>
        <dbReference type="Proteomes" id="UP000698242"/>
    </source>
</evidence>
<dbReference type="InterPro" id="IPR014016">
    <property type="entry name" value="UvrD-like_ATP-bd"/>
</dbReference>
<dbReference type="GO" id="GO:0003677">
    <property type="term" value="F:DNA binding"/>
    <property type="evidence" value="ECO:0007669"/>
    <property type="project" value="UniProtKB-KW"/>
</dbReference>
<evidence type="ECO:0000259" key="17">
    <source>
        <dbReference type="PROSITE" id="PS51198"/>
    </source>
</evidence>
<feature type="domain" description="UvrD-like helicase C-terminal" evidence="18">
    <location>
        <begin position="493"/>
        <end position="775"/>
    </location>
</feature>
<dbReference type="Pfam" id="PF12705">
    <property type="entry name" value="PDDEXK_1"/>
    <property type="match status" value="1"/>
</dbReference>
<dbReference type="Gene3D" id="3.90.320.10">
    <property type="match status" value="1"/>
</dbReference>
<dbReference type="Pfam" id="PF13361">
    <property type="entry name" value="UvrD_C"/>
    <property type="match status" value="1"/>
</dbReference>
<keyword evidence="8" id="KW-0238">DNA-binding</keyword>
<reference evidence="19" key="1">
    <citation type="submission" date="2013-03" db="EMBL/GenBank/DDBJ databases">
        <title>Genome Sequence of the Profundibacterium mesophilum strain KAUST100406-0324T from Red Sea, a novel genus in the family Rhodobacteraceae.</title>
        <authorList>
            <person name="Essack M."/>
            <person name="Alam I."/>
            <person name="Lafi F."/>
            <person name="Alawi W."/>
            <person name="Kamanu F."/>
            <person name="Al-Suwailem A."/>
            <person name="Lee O.O."/>
            <person name="Xu Y."/>
            <person name="Bajic V."/>
            <person name="Qian P.-Y."/>
            <person name="Archer J."/>
        </authorList>
    </citation>
    <scope>NUCLEOTIDE SEQUENCE</scope>
    <source>
        <strain evidence="19">KAUST100406-0324</strain>
    </source>
</reference>
<evidence type="ECO:0000256" key="9">
    <source>
        <dbReference type="ARBA" id="ARBA00023204"/>
    </source>
</evidence>
<dbReference type="PANTHER" id="PTHR11070">
    <property type="entry name" value="UVRD / RECB / PCRA DNA HELICASE FAMILY MEMBER"/>
    <property type="match status" value="1"/>
</dbReference>
<feature type="compositionally biased region" description="Low complexity" evidence="16">
    <location>
        <begin position="881"/>
        <end position="891"/>
    </location>
</feature>
<dbReference type="Proteomes" id="UP000698242">
    <property type="component" value="Unassembled WGS sequence"/>
</dbReference>
<dbReference type="PROSITE" id="PS51217">
    <property type="entry name" value="UVRD_HELICASE_CTER"/>
    <property type="match status" value="1"/>
</dbReference>
<dbReference type="InterPro" id="IPR000212">
    <property type="entry name" value="DNA_helicase_UvrD/REP"/>
</dbReference>
<feature type="domain" description="UvrD-like helicase ATP-binding" evidence="17">
    <location>
        <begin position="1"/>
        <end position="476"/>
    </location>
</feature>
<keyword evidence="20" id="KW-1185">Reference proteome</keyword>
<evidence type="ECO:0000256" key="8">
    <source>
        <dbReference type="ARBA" id="ARBA00023125"/>
    </source>
</evidence>
<dbReference type="EMBL" id="APKE01000014">
    <property type="protein sequence ID" value="KAF0676304.1"/>
    <property type="molecule type" value="Genomic_DNA"/>
</dbReference>
<evidence type="ECO:0000256" key="1">
    <source>
        <dbReference type="ARBA" id="ARBA00022722"/>
    </source>
</evidence>
<evidence type="ECO:0000313" key="19">
    <source>
        <dbReference type="EMBL" id="KAF0676304.1"/>
    </source>
</evidence>